<dbReference type="InterPro" id="IPR002467">
    <property type="entry name" value="Pept_M24A_MAP1"/>
</dbReference>
<feature type="binding site" evidence="5">
    <location>
        <position position="345"/>
    </location>
    <ligand>
        <name>a divalent metal cation</name>
        <dbReference type="ChEBI" id="CHEBI:60240"/>
        <label>2</label>
        <note>catalytic</note>
    </ligand>
</feature>
<accession>A0A4Q9MLZ9</accession>
<evidence type="ECO:0000256" key="7">
    <source>
        <dbReference type="SAM" id="MobiDB-lite"/>
    </source>
</evidence>
<feature type="binding site" evidence="5">
    <location>
        <position position="218"/>
    </location>
    <ligand>
        <name>a divalent metal cation</name>
        <dbReference type="ChEBI" id="CHEBI:60240"/>
        <label>2</label>
        <note>catalytic</note>
    </ligand>
</feature>
<comment type="function">
    <text evidence="6">Cotranslationally removes the N-terminal methionine from nascent proteins. The N-terminal methionine is often cleaved when the second residue in the primary sequence is small and uncharged (Met-Ala-, Cys, Gly, Pro, Ser, Thr, or Val).</text>
</comment>
<dbReference type="OMA" id="RGAESCY"/>
<feature type="compositionally biased region" description="Low complexity" evidence="7">
    <location>
        <begin position="1"/>
        <end position="16"/>
    </location>
</feature>
<feature type="binding site" evidence="5">
    <location>
        <position position="218"/>
    </location>
    <ligand>
        <name>a divalent metal cation</name>
        <dbReference type="ChEBI" id="CHEBI:60240"/>
        <label>1</label>
    </ligand>
</feature>
<keyword evidence="4 5" id="KW-0378">Hydrolase</keyword>
<keyword evidence="3 5" id="KW-0479">Metal-binding</keyword>
<dbReference type="PRINTS" id="PR00599">
    <property type="entry name" value="MAPEPTIDASE"/>
</dbReference>
<dbReference type="EMBL" id="ML143419">
    <property type="protein sequence ID" value="TBU28674.1"/>
    <property type="molecule type" value="Genomic_DNA"/>
</dbReference>
<dbReference type="Gene3D" id="3.90.230.10">
    <property type="entry name" value="Creatinase/methionine aminopeptidase superfamily"/>
    <property type="match status" value="1"/>
</dbReference>
<feature type="binding site" evidence="5">
    <location>
        <position position="345"/>
    </location>
    <ligand>
        <name>a divalent metal cation</name>
        <dbReference type="ChEBI" id="CHEBI:60240"/>
        <label>1</label>
    </ligand>
</feature>
<protein>
    <recommendedName>
        <fullName evidence="6">Methionine aminopeptidase</fullName>
        <ecNumber evidence="6">3.4.11.18</ecNumber>
    </recommendedName>
</protein>
<dbReference type="PANTHER" id="PTHR43330">
    <property type="entry name" value="METHIONINE AMINOPEPTIDASE"/>
    <property type="match status" value="1"/>
</dbReference>
<keyword evidence="2 5" id="KW-0645">Protease</keyword>
<feature type="region of interest" description="Disordered" evidence="7">
    <location>
        <begin position="1"/>
        <end position="33"/>
    </location>
</feature>
<dbReference type="InterPro" id="IPR001714">
    <property type="entry name" value="Pept_M24_MAP"/>
</dbReference>
<dbReference type="Proteomes" id="UP000292957">
    <property type="component" value="Unassembled WGS sequence"/>
</dbReference>
<dbReference type="OrthoDB" id="3209743at2759"/>
<feature type="binding site" evidence="5">
    <location>
        <position position="288"/>
    </location>
    <ligand>
        <name>substrate</name>
    </ligand>
</feature>
<comment type="catalytic activity">
    <reaction evidence="5 6">
        <text>Release of N-terminal amino acids, preferentially methionine, from peptides and arylamides.</text>
        <dbReference type="EC" id="3.4.11.18"/>
    </reaction>
</comment>
<dbReference type="GO" id="GO:0046872">
    <property type="term" value="F:metal ion binding"/>
    <property type="evidence" value="ECO:0007669"/>
    <property type="project" value="UniProtKB-UniRule"/>
</dbReference>
<dbReference type="GO" id="GO:0004239">
    <property type="term" value="F:initiator methionyl aminopeptidase activity"/>
    <property type="evidence" value="ECO:0007669"/>
    <property type="project" value="UniProtKB-UniRule"/>
</dbReference>
<dbReference type="EC" id="3.4.11.18" evidence="6"/>
<dbReference type="CDD" id="cd01086">
    <property type="entry name" value="MetAP1"/>
    <property type="match status" value="1"/>
</dbReference>
<feature type="binding site" evidence="5">
    <location>
        <position position="313"/>
    </location>
    <ligand>
        <name>a divalent metal cation</name>
        <dbReference type="ChEBI" id="CHEBI:60240"/>
        <label>2</label>
        <note>catalytic</note>
    </ligand>
</feature>
<dbReference type="HAMAP" id="MF_01974">
    <property type="entry name" value="MetAP_1"/>
    <property type="match status" value="1"/>
</dbReference>
<dbReference type="NCBIfam" id="TIGR00500">
    <property type="entry name" value="met_pdase_I"/>
    <property type="match status" value="1"/>
</dbReference>
<feature type="binding site" evidence="5">
    <location>
        <position position="281"/>
    </location>
    <ligand>
        <name>a divalent metal cation</name>
        <dbReference type="ChEBI" id="CHEBI:60240"/>
        <label>2</label>
        <note>catalytic</note>
    </ligand>
</feature>
<comment type="cofactor">
    <cofactor evidence="5">
        <name>Co(2+)</name>
        <dbReference type="ChEBI" id="CHEBI:48828"/>
    </cofactor>
    <cofactor evidence="5">
        <name>Zn(2+)</name>
        <dbReference type="ChEBI" id="CHEBI:29105"/>
    </cofactor>
    <cofactor evidence="5">
        <name>Mn(2+)</name>
        <dbReference type="ChEBI" id="CHEBI:29035"/>
    </cofactor>
    <cofactor evidence="5">
        <name>Fe(2+)</name>
        <dbReference type="ChEBI" id="CHEBI:29033"/>
    </cofactor>
    <text evidence="5">Binds 2 divalent metal cations per subunit. Has a high-affinity and a low affinity metal-binding site. The true nature of the physiological cofactor is under debate. The enzyme is active with cobalt, zinc, manganese or divalent iron ions. Most likely, methionine aminopeptidases function as mononuclear Fe(2+)-metalloproteases under physiological conditions, and the catalytically relevant metal-binding site has been assigned to the histidine-containing high-affinity site.</text>
</comment>
<dbReference type="SUPFAM" id="SSF55920">
    <property type="entry name" value="Creatinase/aminopeptidase"/>
    <property type="match status" value="1"/>
</dbReference>
<evidence type="ECO:0000313" key="8">
    <source>
        <dbReference type="EMBL" id="TBU28674.1"/>
    </source>
</evidence>
<evidence type="ECO:0000256" key="3">
    <source>
        <dbReference type="ARBA" id="ARBA00022723"/>
    </source>
</evidence>
<reference evidence="8" key="1">
    <citation type="submission" date="2019-01" db="EMBL/GenBank/DDBJ databases">
        <title>Draft genome sequences of three monokaryotic isolates of the white-rot basidiomycete fungus Dichomitus squalens.</title>
        <authorList>
            <consortium name="DOE Joint Genome Institute"/>
            <person name="Lopez S.C."/>
            <person name="Andreopoulos B."/>
            <person name="Pangilinan J."/>
            <person name="Lipzen A."/>
            <person name="Riley R."/>
            <person name="Ahrendt S."/>
            <person name="Ng V."/>
            <person name="Barry K."/>
            <person name="Daum C."/>
            <person name="Grigoriev I.V."/>
            <person name="Hilden K.S."/>
            <person name="Makela M.R."/>
            <person name="de Vries R.P."/>
        </authorList>
    </citation>
    <scope>NUCLEOTIDE SEQUENCE [LARGE SCALE GENOMIC DNA]</scope>
    <source>
        <strain evidence="8">OM18370.1</strain>
    </source>
</reference>
<evidence type="ECO:0000256" key="2">
    <source>
        <dbReference type="ARBA" id="ARBA00022670"/>
    </source>
</evidence>
<dbReference type="PROSITE" id="PS00680">
    <property type="entry name" value="MAP_1"/>
    <property type="match status" value="1"/>
</dbReference>
<evidence type="ECO:0000256" key="6">
    <source>
        <dbReference type="RuleBase" id="RU003653"/>
    </source>
</evidence>
<dbReference type="PANTHER" id="PTHR43330:SF8">
    <property type="entry name" value="METHIONINE AMINOPEPTIDASE 1D, MITOCHONDRIAL"/>
    <property type="match status" value="1"/>
</dbReference>
<dbReference type="AlphaFoldDB" id="A0A4Q9MLZ9"/>
<organism evidence="8">
    <name type="scientific">Dichomitus squalens</name>
    <dbReference type="NCBI Taxonomy" id="114155"/>
    <lineage>
        <taxon>Eukaryota</taxon>
        <taxon>Fungi</taxon>
        <taxon>Dikarya</taxon>
        <taxon>Basidiomycota</taxon>
        <taxon>Agaricomycotina</taxon>
        <taxon>Agaricomycetes</taxon>
        <taxon>Polyporales</taxon>
        <taxon>Polyporaceae</taxon>
        <taxon>Dichomitus</taxon>
    </lineage>
</organism>
<evidence type="ECO:0000256" key="4">
    <source>
        <dbReference type="ARBA" id="ARBA00022801"/>
    </source>
</evidence>
<name>A0A4Q9MLZ9_9APHY</name>
<comment type="similarity">
    <text evidence="5">Belongs to the peptidase M24A family. Methionine aminopeptidase type 1 subfamily.</text>
</comment>
<evidence type="ECO:0000256" key="1">
    <source>
        <dbReference type="ARBA" id="ARBA00022438"/>
    </source>
</evidence>
<evidence type="ECO:0000256" key="5">
    <source>
        <dbReference type="HAMAP-Rule" id="MF_03174"/>
    </source>
</evidence>
<proteinExistence type="inferred from homology"/>
<dbReference type="InterPro" id="IPR000994">
    <property type="entry name" value="Pept_M24"/>
</dbReference>
<keyword evidence="1 5" id="KW-0031">Aminopeptidase</keyword>
<gene>
    <name evidence="8" type="ORF">BD311DRAFT_757780</name>
</gene>
<dbReference type="GO" id="GO:0070006">
    <property type="term" value="F:metalloaminopeptidase activity"/>
    <property type="evidence" value="ECO:0007669"/>
    <property type="project" value="UniProtKB-UniRule"/>
</dbReference>
<feature type="binding site" evidence="5">
    <location>
        <position position="190"/>
    </location>
    <ligand>
        <name>substrate</name>
    </ligand>
</feature>
<sequence>MRSLSSLSRAASTLSRPPRPLVGHARQRRTQPLALSHFKRQITSESEQPQSAEPSEHDLRYGFYGVILPEEPFVWGTSHMIPRGVPPQITRPSYVPDPSNPDAVLEGGPSRAKRKLITDAEDLQKLRRAAKLAAETLQFAELLAQPGNPTDFIDMGVHEFILEHEAYPSPLLYKGFPKSCCTSVNNILVHGIPDDRPLQDGDIVNVDVTVYLDGFHGDTSRTFLIGDVDEKGRELVSITEAALEVGIAACGPGRPFKDIGKAIHQLLRGKDYSVSSAFTGHGIGQEFHRQPWIHHVLNDEPEIMQPGDCFTIEPAIVQGDDPSGVTYPDGWTVSTENCARAAQAEHMVLITETGAEVLTRL</sequence>
<dbReference type="GO" id="GO:0006508">
    <property type="term" value="P:proteolysis"/>
    <property type="evidence" value="ECO:0007669"/>
    <property type="project" value="UniProtKB-KW"/>
</dbReference>
<feature type="binding site" evidence="5">
    <location>
        <position position="207"/>
    </location>
    <ligand>
        <name>a divalent metal cation</name>
        <dbReference type="ChEBI" id="CHEBI:60240"/>
        <label>1</label>
    </ligand>
</feature>
<dbReference type="InterPro" id="IPR036005">
    <property type="entry name" value="Creatinase/aminopeptidase-like"/>
</dbReference>
<dbReference type="Pfam" id="PF00557">
    <property type="entry name" value="Peptidase_M24"/>
    <property type="match status" value="1"/>
</dbReference>